<dbReference type="InterPro" id="IPR001763">
    <property type="entry name" value="Rhodanese-like_dom"/>
</dbReference>
<keyword evidence="3" id="KW-0808">Transferase</keyword>
<dbReference type="AlphaFoldDB" id="A0A4Z0NWM7"/>
<sequence length="296" mass="31526">MSESVLITPATLTRMMEAGGTVVIDTRNPEAYAAGHIPGAVNVHDIFTYLATSTPEGVAAMREKFAETFGAAGLSGSETAVVYEASMASGFGQSCRGYTLLSYLGYPKVKILHGGYAAWTAENLPVSTEAATPEPKSFPVDPDAAALFVDLDAMKAAVDDAGVVKLDTRDVDEWIGESSSPYGKDFCPRKGRIPGARWIEWYRMMKPTAAGPMMKSKNEILAECATVGITPETPVVLYCFKGARASNTLVALKEAGIQDVKLYFGSWNEWSRDPALPIEEGLPIAAKAGPVAMAAE</sequence>
<feature type="domain" description="Rhodanese" evidence="2">
    <location>
        <begin position="17"/>
        <end position="128"/>
    </location>
</feature>
<accession>A0A4Z0NWM7</accession>
<gene>
    <name evidence="3" type="ORF">EU555_03355</name>
</gene>
<dbReference type="Gene3D" id="3.40.250.10">
    <property type="entry name" value="Rhodanese-like domain"/>
    <property type="match status" value="2"/>
</dbReference>
<proteinExistence type="predicted"/>
<dbReference type="PROSITE" id="PS50206">
    <property type="entry name" value="RHODANESE_3"/>
    <property type="match status" value="2"/>
</dbReference>
<feature type="domain" description="Rhodanese" evidence="2">
    <location>
        <begin position="159"/>
        <end position="279"/>
    </location>
</feature>
<dbReference type="CDD" id="cd01448">
    <property type="entry name" value="TST_Repeat_1"/>
    <property type="match status" value="1"/>
</dbReference>
<evidence type="ECO:0000313" key="4">
    <source>
        <dbReference type="Proteomes" id="UP000297535"/>
    </source>
</evidence>
<dbReference type="RefSeq" id="WP_135413038.1">
    <property type="nucleotide sequence ID" value="NZ_SRLB01000002.1"/>
</dbReference>
<keyword evidence="4" id="KW-1185">Reference proteome</keyword>
<protein>
    <submittedName>
        <fullName evidence="3">Sulfurtransferase</fullName>
    </submittedName>
</protein>
<dbReference type="SUPFAM" id="SSF52821">
    <property type="entry name" value="Rhodanese/Cell cycle control phosphatase"/>
    <property type="match status" value="2"/>
</dbReference>
<dbReference type="Pfam" id="PF00581">
    <property type="entry name" value="Rhodanese"/>
    <property type="match status" value="2"/>
</dbReference>
<name>A0A4Z0NWM7_9HYPH</name>
<dbReference type="PANTHER" id="PTHR43855">
    <property type="entry name" value="THIOSULFATE SULFURTRANSFERASE"/>
    <property type="match status" value="1"/>
</dbReference>
<dbReference type="PANTHER" id="PTHR43855:SF1">
    <property type="entry name" value="THIOSULFATE SULFURTRANSFERASE"/>
    <property type="match status" value="1"/>
</dbReference>
<dbReference type="EMBL" id="SRLB01000002">
    <property type="protein sequence ID" value="TGE01724.1"/>
    <property type="molecule type" value="Genomic_DNA"/>
</dbReference>
<dbReference type="InterPro" id="IPR001307">
    <property type="entry name" value="Thiosulphate_STrfase_CS"/>
</dbReference>
<dbReference type="CDD" id="cd01449">
    <property type="entry name" value="TST_Repeat_2"/>
    <property type="match status" value="1"/>
</dbReference>
<comment type="caution">
    <text evidence="3">The sequence shown here is derived from an EMBL/GenBank/DDBJ whole genome shotgun (WGS) entry which is preliminary data.</text>
</comment>
<dbReference type="OrthoDB" id="9781034at2"/>
<dbReference type="GO" id="GO:0004792">
    <property type="term" value="F:thiosulfate-cyanide sulfurtransferase activity"/>
    <property type="evidence" value="ECO:0007669"/>
    <property type="project" value="InterPro"/>
</dbReference>
<evidence type="ECO:0000313" key="3">
    <source>
        <dbReference type="EMBL" id="TGE01724.1"/>
    </source>
</evidence>
<keyword evidence="1" id="KW-0677">Repeat</keyword>
<dbReference type="PROSITE" id="PS00380">
    <property type="entry name" value="RHODANESE_1"/>
    <property type="match status" value="1"/>
</dbReference>
<dbReference type="InterPro" id="IPR036873">
    <property type="entry name" value="Rhodanese-like_dom_sf"/>
</dbReference>
<dbReference type="InterPro" id="IPR051126">
    <property type="entry name" value="Thiosulfate_sulfurtransferase"/>
</dbReference>
<reference evidence="3 4" key="1">
    <citation type="submission" date="2019-04" db="EMBL/GenBank/DDBJ databases">
        <authorList>
            <person name="Feng G."/>
            <person name="Zhu H."/>
        </authorList>
    </citation>
    <scope>NUCLEOTIDE SEQUENCE [LARGE SCALE GENOMIC DNA]</scope>
    <source>
        <strain evidence="3 4">6HR-1</strain>
    </source>
</reference>
<organism evidence="3 4">
    <name type="scientific">Methylobacterium nonmethylotrophicum</name>
    <dbReference type="NCBI Taxonomy" id="1141884"/>
    <lineage>
        <taxon>Bacteria</taxon>
        <taxon>Pseudomonadati</taxon>
        <taxon>Pseudomonadota</taxon>
        <taxon>Alphaproteobacteria</taxon>
        <taxon>Hyphomicrobiales</taxon>
        <taxon>Methylobacteriaceae</taxon>
        <taxon>Methylobacterium</taxon>
    </lineage>
</organism>
<evidence type="ECO:0000256" key="1">
    <source>
        <dbReference type="ARBA" id="ARBA00022737"/>
    </source>
</evidence>
<dbReference type="Proteomes" id="UP000297535">
    <property type="component" value="Unassembled WGS sequence"/>
</dbReference>
<evidence type="ECO:0000259" key="2">
    <source>
        <dbReference type="PROSITE" id="PS50206"/>
    </source>
</evidence>
<dbReference type="SMART" id="SM00450">
    <property type="entry name" value="RHOD"/>
    <property type="match status" value="2"/>
</dbReference>